<protein>
    <recommendedName>
        <fullName evidence="3">28S ribosomal protein S34, mitochondrial</fullName>
    </recommendedName>
</protein>
<name>A0A182N995_9DIPT</name>
<evidence type="ECO:0000313" key="1">
    <source>
        <dbReference type="EnsemblMetazoa" id="ADIR004219-PA"/>
    </source>
</evidence>
<evidence type="ECO:0008006" key="3">
    <source>
        <dbReference type="Google" id="ProtNLM"/>
    </source>
</evidence>
<dbReference type="GO" id="GO:0005739">
    <property type="term" value="C:mitochondrion"/>
    <property type="evidence" value="ECO:0007669"/>
    <property type="project" value="InterPro"/>
</dbReference>
<reference evidence="1" key="2">
    <citation type="submission" date="2020-05" db="UniProtKB">
        <authorList>
            <consortium name="EnsemblMetazoa"/>
        </authorList>
    </citation>
    <scope>IDENTIFICATION</scope>
    <source>
        <strain evidence="1">WRAIR2</strain>
    </source>
</reference>
<dbReference type="PANTHER" id="PTHR28589">
    <property type="entry name" value="28S RIBOSOMAL PROTEIN S34, MITOCHONDRIAL"/>
    <property type="match status" value="1"/>
</dbReference>
<dbReference type="GO" id="GO:0003735">
    <property type="term" value="F:structural constituent of ribosome"/>
    <property type="evidence" value="ECO:0007669"/>
    <property type="project" value="InterPro"/>
</dbReference>
<dbReference type="InterPro" id="IPR032053">
    <property type="entry name" value="Ribosomal_mS34"/>
</dbReference>
<dbReference type="EnsemblMetazoa" id="ADIR004219-RA">
    <property type="protein sequence ID" value="ADIR004219-PA"/>
    <property type="gene ID" value="ADIR004219"/>
</dbReference>
<evidence type="ECO:0000313" key="2">
    <source>
        <dbReference type="Proteomes" id="UP000075884"/>
    </source>
</evidence>
<dbReference type="Proteomes" id="UP000075884">
    <property type="component" value="Unassembled WGS sequence"/>
</dbReference>
<proteinExistence type="predicted"/>
<organism evidence="1 2">
    <name type="scientific">Anopheles dirus</name>
    <dbReference type="NCBI Taxonomy" id="7168"/>
    <lineage>
        <taxon>Eukaryota</taxon>
        <taxon>Metazoa</taxon>
        <taxon>Ecdysozoa</taxon>
        <taxon>Arthropoda</taxon>
        <taxon>Hexapoda</taxon>
        <taxon>Insecta</taxon>
        <taxon>Pterygota</taxon>
        <taxon>Neoptera</taxon>
        <taxon>Endopterygota</taxon>
        <taxon>Diptera</taxon>
        <taxon>Nematocera</taxon>
        <taxon>Culicoidea</taxon>
        <taxon>Culicidae</taxon>
        <taxon>Anophelinae</taxon>
        <taxon>Anopheles</taxon>
    </lineage>
</organism>
<reference evidence="2" key="1">
    <citation type="submission" date="2013-03" db="EMBL/GenBank/DDBJ databases">
        <title>The Genome Sequence of Anopheles dirus WRAIR2.</title>
        <authorList>
            <consortium name="The Broad Institute Genomics Platform"/>
            <person name="Neafsey D.E."/>
            <person name="Walton C."/>
            <person name="Walker B."/>
            <person name="Young S.K."/>
            <person name="Zeng Q."/>
            <person name="Gargeya S."/>
            <person name="Fitzgerald M."/>
            <person name="Haas B."/>
            <person name="Abouelleil A."/>
            <person name="Allen A.W."/>
            <person name="Alvarado L."/>
            <person name="Arachchi H.M."/>
            <person name="Berlin A.M."/>
            <person name="Chapman S.B."/>
            <person name="Gainer-Dewar J."/>
            <person name="Goldberg J."/>
            <person name="Griggs A."/>
            <person name="Gujja S."/>
            <person name="Hansen M."/>
            <person name="Howarth C."/>
            <person name="Imamovic A."/>
            <person name="Ireland A."/>
            <person name="Larimer J."/>
            <person name="McCowan C."/>
            <person name="Murphy C."/>
            <person name="Pearson M."/>
            <person name="Poon T.W."/>
            <person name="Priest M."/>
            <person name="Roberts A."/>
            <person name="Saif S."/>
            <person name="Shea T."/>
            <person name="Sisk P."/>
            <person name="Sykes S."/>
            <person name="Wortman J."/>
            <person name="Nusbaum C."/>
            <person name="Birren B."/>
        </authorList>
    </citation>
    <scope>NUCLEOTIDE SEQUENCE [LARGE SCALE GENOMIC DNA]</scope>
    <source>
        <strain evidence="2">WRAIR2</strain>
    </source>
</reference>
<dbReference type="PANTHER" id="PTHR28589:SF1">
    <property type="entry name" value="SMALL RIBOSOMAL SUBUNIT PROTEIN MS34"/>
    <property type="match status" value="1"/>
</dbReference>
<keyword evidence="2" id="KW-1185">Reference proteome</keyword>
<sequence length="189" mass="21666">MQQQTTMATIKYIGRTTDFRGKTLWEIVGNLKNFGVGRVVVRSMFERYPEPSFLKIVSVEALPDEEPARKVRVTVEKTFRGRKYPELVQIESVSYKADYRLLAKHEEAAYCKLTERQEKIFPREIDLPPLLKEFVARETGKPAPMVPIKLKAGRENRYRVAKEGEQPTVEVTMSIGKPASPSLYANCEL</sequence>
<dbReference type="VEuPathDB" id="VectorBase:ADIR004219"/>
<accession>A0A182N995</accession>
<dbReference type="Pfam" id="PF16053">
    <property type="entry name" value="MRP-S34"/>
    <property type="match status" value="1"/>
</dbReference>
<dbReference type="STRING" id="7168.A0A182N995"/>
<dbReference type="AlphaFoldDB" id="A0A182N995"/>